<evidence type="ECO:0008006" key="3">
    <source>
        <dbReference type="Google" id="ProtNLM"/>
    </source>
</evidence>
<reference evidence="1" key="2">
    <citation type="submission" date="2020-05" db="UniProtKB">
        <authorList>
            <consortium name="EnsemblMetazoa"/>
        </authorList>
    </citation>
    <scope>IDENTIFICATION</scope>
    <source>
        <strain evidence="1">Indian</strain>
    </source>
</reference>
<evidence type="ECO:0000313" key="1">
    <source>
        <dbReference type="EnsemblMetazoa" id="ASTEI08146-PA"/>
    </source>
</evidence>
<organism evidence="1 2">
    <name type="scientific">Anopheles stephensi</name>
    <name type="common">Indo-Pakistan malaria mosquito</name>
    <dbReference type="NCBI Taxonomy" id="30069"/>
    <lineage>
        <taxon>Eukaryota</taxon>
        <taxon>Metazoa</taxon>
        <taxon>Ecdysozoa</taxon>
        <taxon>Arthropoda</taxon>
        <taxon>Hexapoda</taxon>
        <taxon>Insecta</taxon>
        <taxon>Pterygota</taxon>
        <taxon>Neoptera</taxon>
        <taxon>Endopterygota</taxon>
        <taxon>Diptera</taxon>
        <taxon>Nematocera</taxon>
        <taxon>Culicoidea</taxon>
        <taxon>Culicidae</taxon>
        <taxon>Anophelinae</taxon>
        <taxon>Anopheles</taxon>
    </lineage>
</organism>
<sequence>MEISEPTKVVFYVSRIFGLAPYVVKRTSSGQIVDYKRNVFLIIYSVALVFCLAHTVSIHFTMVRLAGEPLGPLCCAADDAVRPSL</sequence>
<dbReference type="VEuPathDB" id="VectorBase:ASTEI08146"/>
<dbReference type="VEuPathDB" id="VectorBase:ASTE003635"/>
<dbReference type="STRING" id="30069.A0A182YI60"/>
<dbReference type="AlphaFoldDB" id="A0A182YI60"/>
<reference evidence="2" key="1">
    <citation type="journal article" date="2014" name="Genome Biol.">
        <title>Genome analysis of a major urban malaria vector mosquito, Anopheles stephensi.</title>
        <authorList>
            <person name="Jiang X."/>
            <person name="Peery A."/>
            <person name="Hall A.B."/>
            <person name="Sharma A."/>
            <person name="Chen X.G."/>
            <person name="Waterhouse R.M."/>
            <person name="Komissarov A."/>
            <person name="Riehle M.M."/>
            <person name="Shouche Y."/>
            <person name="Sharakhova M.V."/>
            <person name="Lawson D."/>
            <person name="Pakpour N."/>
            <person name="Arensburger P."/>
            <person name="Davidson V.L."/>
            <person name="Eiglmeier K."/>
            <person name="Emrich S."/>
            <person name="George P."/>
            <person name="Kennedy R.C."/>
            <person name="Mane S.P."/>
            <person name="Maslen G."/>
            <person name="Oringanje C."/>
            <person name="Qi Y."/>
            <person name="Settlage R."/>
            <person name="Tojo M."/>
            <person name="Tubio J.M."/>
            <person name="Unger M.F."/>
            <person name="Wang B."/>
            <person name="Vernick K.D."/>
            <person name="Ribeiro J.M."/>
            <person name="James A.A."/>
            <person name="Michel K."/>
            <person name="Riehle M.A."/>
            <person name="Luckhart S."/>
            <person name="Sharakhov I.V."/>
            <person name="Tu Z."/>
        </authorList>
    </citation>
    <scope>NUCLEOTIDE SEQUENCE [LARGE SCALE GENOMIC DNA]</scope>
    <source>
        <strain evidence="2">Indian</strain>
    </source>
</reference>
<accession>A0A182YI60</accession>
<proteinExistence type="predicted"/>
<protein>
    <recommendedName>
        <fullName evidence="3">Gustatory receptor</fullName>
    </recommendedName>
</protein>
<dbReference type="EnsemblMetazoa" id="ASTEI08146-RA">
    <property type="protein sequence ID" value="ASTEI08146-PA"/>
    <property type="gene ID" value="ASTEI08146"/>
</dbReference>
<dbReference type="VEuPathDB" id="VectorBase:ASTEI20_035677"/>
<evidence type="ECO:0000313" key="2">
    <source>
        <dbReference type="Proteomes" id="UP000076408"/>
    </source>
</evidence>
<keyword evidence="2" id="KW-1185">Reference proteome</keyword>
<dbReference type="Proteomes" id="UP000076408">
    <property type="component" value="Unassembled WGS sequence"/>
</dbReference>
<name>A0A182YI60_ANOST</name>